<evidence type="ECO:0000313" key="5">
    <source>
        <dbReference type="Proteomes" id="UP000770015"/>
    </source>
</evidence>
<dbReference type="PANTHER" id="PTHR24148">
    <property type="entry name" value="ANKYRIN REPEAT DOMAIN-CONTAINING PROTEIN 39 HOMOLOG-RELATED"/>
    <property type="match status" value="1"/>
</dbReference>
<evidence type="ECO:0000256" key="2">
    <source>
        <dbReference type="SAM" id="MobiDB-lite"/>
    </source>
</evidence>
<evidence type="ECO:0000313" key="4">
    <source>
        <dbReference type="EMBL" id="KAH6689611.1"/>
    </source>
</evidence>
<dbReference type="Proteomes" id="UP000770015">
    <property type="component" value="Unassembled WGS sequence"/>
</dbReference>
<comment type="caution">
    <text evidence="4">The sequence shown here is derived from an EMBL/GenBank/DDBJ whole genome shotgun (WGS) entry which is preliminary data.</text>
</comment>
<evidence type="ECO:0000259" key="3">
    <source>
        <dbReference type="Pfam" id="PF06985"/>
    </source>
</evidence>
<feature type="compositionally biased region" description="Acidic residues" evidence="2">
    <location>
        <begin position="658"/>
        <end position="669"/>
    </location>
</feature>
<dbReference type="Pfam" id="PF26639">
    <property type="entry name" value="Het-6_barrel"/>
    <property type="match status" value="1"/>
</dbReference>
<protein>
    <submittedName>
        <fullName evidence="4">Trafficking PGA2-domain-containing protein</fullName>
    </submittedName>
</protein>
<feature type="domain" description="Heterokaryon incompatibility" evidence="3">
    <location>
        <begin position="61"/>
        <end position="230"/>
    </location>
</feature>
<keyword evidence="5" id="KW-1185">Reference proteome</keyword>
<dbReference type="OrthoDB" id="4227028at2759"/>
<keyword evidence="1" id="KW-0175">Coiled coil</keyword>
<evidence type="ECO:0000256" key="1">
    <source>
        <dbReference type="SAM" id="Coils"/>
    </source>
</evidence>
<dbReference type="EMBL" id="JAGSXJ010000007">
    <property type="protein sequence ID" value="KAH6689611.1"/>
    <property type="molecule type" value="Genomic_DNA"/>
</dbReference>
<dbReference type="Pfam" id="PF06985">
    <property type="entry name" value="HET"/>
    <property type="match status" value="1"/>
</dbReference>
<dbReference type="Pfam" id="PF07543">
    <property type="entry name" value="PGA2"/>
    <property type="match status" value="1"/>
</dbReference>
<dbReference type="InterPro" id="IPR011431">
    <property type="entry name" value="Trafficking_Pga2"/>
</dbReference>
<sequence length="716" mass="80069">MESNSAKVFVQLPALPSPDTHIRLLTLLPADALATAEEKRTSPILCDISVAPIDGPSRPGFKALSYTWGTGERDRAIYFGDAALLVTSSLDEALRSLRQDDVPVILWVDQLCINQQDDREKSHQVGLMSKVYALADEVIVWLGPAADESDAVMDLWATAGQEGVDWGYENYSISDGHARLIAALFGQDHLTDPDFVELLERTWSRAAPLAEAINKWLQRSWFRRVWIVQEFALNARVVFACGAKKRVEADLVKVATLLCRWCYVKYGVGNTSSHKILADNPTSGLFNIRTKKRRLDDGTGPGQTLYEIMRELYVELEMQSTDPRDRVYAVLGLVSDREAVAIVPNYEDNDVEHVFTTTARALINGGGGTETLCWSQHPRINPGLPTWVPEWSKIRPSFYNIYSTDKHKFAAGRDSKLAMVPAGDDRVLGLRGFCIDVIEEAGSAWNGNHLGWASYASFASLLAEVISLCLISQSRNQPIYASDERRTEAMWRVPIGDIHFFEQGRDGRRAAPDTARAHAAALETCALHGRAKAAGVFDAKAPHFKAAYDASERYFVSMKMMYGKRPFVTAKGLRPHPTAKMSQILDRTINNLRQSFEDITLHKFIRLVIIVGAYILLRPYLMKATGSSQMDQHEAEFDDPNAPKAKISPNTLRGQVDIPEDTDDEDEADGTGADWGKKARRRQRAVIKQLLDAEEDRLAKLQEDEEDKDIEEFLQK</sequence>
<dbReference type="AlphaFoldDB" id="A0A9P8VGN7"/>
<dbReference type="InterPro" id="IPR010730">
    <property type="entry name" value="HET"/>
</dbReference>
<gene>
    <name evidence="4" type="ORF">F5X68DRAFT_260271</name>
</gene>
<feature type="region of interest" description="Disordered" evidence="2">
    <location>
        <begin position="631"/>
        <end position="680"/>
    </location>
</feature>
<name>A0A9P8VGN7_9PEZI</name>
<dbReference type="PANTHER" id="PTHR24148:SF73">
    <property type="entry name" value="HET DOMAIN PROTEIN (AFU_ORTHOLOGUE AFUA_8G01020)"/>
    <property type="match status" value="1"/>
</dbReference>
<accession>A0A9P8VGN7</accession>
<feature type="coiled-coil region" evidence="1">
    <location>
        <begin position="684"/>
        <end position="711"/>
    </location>
</feature>
<dbReference type="InterPro" id="IPR052895">
    <property type="entry name" value="HetReg/Transcr_Mod"/>
</dbReference>
<proteinExistence type="predicted"/>
<reference evidence="4" key="1">
    <citation type="journal article" date="2021" name="Nat. Commun.">
        <title>Genetic determinants of endophytism in the Arabidopsis root mycobiome.</title>
        <authorList>
            <person name="Mesny F."/>
            <person name="Miyauchi S."/>
            <person name="Thiergart T."/>
            <person name="Pickel B."/>
            <person name="Atanasova L."/>
            <person name="Karlsson M."/>
            <person name="Huettel B."/>
            <person name="Barry K.W."/>
            <person name="Haridas S."/>
            <person name="Chen C."/>
            <person name="Bauer D."/>
            <person name="Andreopoulos W."/>
            <person name="Pangilinan J."/>
            <person name="LaButti K."/>
            <person name="Riley R."/>
            <person name="Lipzen A."/>
            <person name="Clum A."/>
            <person name="Drula E."/>
            <person name="Henrissat B."/>
            <person name="Kohler A."/>
            <person name="Grigoriev I.V."/>
            <person name="Martin F.M."/>
            <person name="Hacquard S."/>
        </authorList>
    </citation>
    <scope>NUCLEOTIDE SEQUENCE</scope>
    <source>
        <strain evidence="4">MPI-SDFR-AT-0117</strain>
    </source>
</reference>
<organism evidence="4 5">
    <name type="scientific">Plectosphaerella plurivora</name>
    <dbReference type="NCBI Taxonomy" id="936078"/>
    <lineage>
        <taxon>Eukaryota</taxon>
        <taxon>Fungi</taxon>
        <taxon>Dikarya</taxon>
        <taxon>Ascomycota</taxon>
        <taxon>Pezizomycotina</taxon>
        <taxon>Sordariomycetes</taxon>
        <taxon>Hypocreomycetidae</taxon>
        <taxon>Glomerellales</taxon>
        <taxon>Plectosphaerellaceae</taxon>
        <taxon>Plectosphaerella</taxon>
    </lineage>
</organism>